<evidence type="ECO:0000256" key="1">
    <source>
        <dbReference type="SAM" id="MobiDB-lite"/>
    </source>
</evidence>
<dbReference type="AlphaFoldDB" id="A0A8D1VBM9"/>
<reference evidence="2" key="1">
    <citation type="submission" date="2025-05" db="UniProtKB">
        <authorList>
            <consortium name="Ensembl"/>
        </authorList>
    </citation>
    <scope>IDENTIFICATION</scope>
</reference>
<dbReference type="Proteomes" id="UP000694571">
    <property type="component" value="Unplaced"/>
</dbReference>
<sequence>MATGEQEVRHLMGGANLQEPPMVVPRLLSPRPEGGAEPAFLLTPPAVWAALGRRVPALMQGSTRRAGVMTDVHRRFLQLLMTHGVLEECDIKRLQRHCYKVHDRAEKASDNRQHLPWHDAAEVPYSKLRRSSGAGYEHNKGHQGTEQQRRISQGLPRLEKSNICS</sequence>
<protein>
    <submittedName>
        <fullName evidence="2">NSE1 homolog, SMC5-SMC6 complex component</fullName>
    </submittedName>
</protein>
<accession>A0A8D1VBM9</accession>
<organism evidence="2 3">
    <name type="scientific">Sus scrofa</name>
    <name type="common">Pig</name>
    <dbReference type="NCBI Taxonomy" id="9823"/>
    <lineage>
        <taxon>Eukaryota</taxon>
        <taxon>Metazoa</taxon>
        <taxon>Chordata</taxon>
        <taxon>Craniata</taxon>
        <taxon>Vertebrata</taxon>
        <taxon>Euteleostomi</taxon>
        <taxon>Mammalia</taxon>
        <taxon>Eutheria</taxon>
        <taxon>Laurasiatheria</taxon>
        <taxon>Artiodactyla</taxon>
        <taxon>Suina</taxon>
        <taxon>Suidae</taxon>
        <taxon>Sus</taxon>
    </lineage>
</organism>
<gene>
    <name evidence="2" type="primary">NSMCE1</name>
</gene>
<proteinExistence type="predicted"/>
<evidence type="ECO:0000313" key="3">
    <source>
        <dbReference type="Proteomes" id="UP000694723"/>
    </source>
</evidence>
<evidence type="ECO:0000313" key="2">
    <source>
        <dbReference type="Ensembl" id="ENSSSCP00060022445.1"/>
    </source>
</evidence>
<dbReference type="Ensembl" id="ENSSSCT00050058421.1">
    <property type="protein sequence ID" value="ENSSSCP00050025024.1"/>
    <property type="gene ID" value="ENSSSCG00050042964.1"/>
</dbReference>
<dbReference type="Proteomes" id="UP000694723">
    <property type="component" value="Unplaced"/>
</dbReference>
<dbReference type="Gene3D" id="3.90.1150.220">
    <property type="match status" value="1"/>
</dbReference>
<name>A0A8D1VBM9_PIG</name>
<feature type="region of interest" description="Disordered" evidence="1">
    <location>
        <begin position="131"/>
        <end position="165"/>
    </location>
</feature>
<dbReference type="Ensembl" id="ENSSSCT00060052679.1">
    <property type="protein sequence ID" value="ENSSSCP00060022445.1"/>
    <property type="gene ID" value="ENSSSCG00060038949.1"/>
</dbReference>